<name>A0ABN1W3M3_9ACTN</name>
<dbReference type="RefSeq" id="WP_344441525.1">
    <property type="nucleotide sequence ID" value="NZ_BAAALF010000034.1"/>
</dbReference>
<organism evidence="1 2">
    <name type="scientific">Kitasatospora nipponensis</name>
    <dbReference type="NCBI Taxonomy" id="258049"/>
    <lineage>
        <taxon>Bacteria</taxon>
        <taxon>Bacillati</taxon>
        <taxon>Actinomycetota</taxon>
        <taxon>Actinomycetes</taxon>
        <taxon>Kitasatosporales</taxon>
        <taxon>Streptomycetaceae</taxon>
        <taxon>Kitasatospora</taxon>
    </lineage>
</organism>
<keyword evidence="2" id="KW-1185">Reference proteome</keyword>
<gene>
    <name evidence="1" type="ORF">GCM10009665_25390</name>
</gene>
<sequence>MSKPTWMASYLGLEHTSDPLEQLVELGRWLDEPTRRLAWRTARKEKQVEATDAQRAFNDAQRPSLQVPAAQIADLHEHLDLARGRAGLLVLVEELAEGTRLRVTSTVLRSGRQQVVDRQAQRLLATRINTGIRQLLADLAADFAYPDEVHRTAEAGLSPLTSRLQAVEATGEPDVLGRWAEAIEFALAVVQNAPTR</sequence>
<proteinExistence type="predicted"/>
<evidence type="ECO:0000313" key="1">
    <source>
        <dbReference type="EMBL" id="GAA1234042.1"/>
    </source>
</evidence>
<dbReference type="EMBL" id="BAAALF010000034">
    <property type="protein sequence ID" value="GAA1234042.1"/>
    <property type="molecule type" value="Genomic_DNA"/>
</dbReference>
<comment type="caution">
    <text evidence="1">The sequence shown here is derived from an EMBL/GenBank/DDBJ whole genome shotgun (WGS) entry which is preliminary data.</text>
</comment>
<accession>A0ABN1W3M3</accession>
<protein>
    <submittedName>
        <fullName evidence="1">Uncharacterized protein</fullName>
    </submittedName>
</protein>
<reference evidence="1 2" key="1">
    <citation type="journal article" date="2019" name="Int. J. Syst. Evol. Microbiol.">
        <title>The Global Catalogue of Microorganisms (GCM) 10K type strain sequencing project: providing services to taxonomists for standard genome sequencing and annotation.</title>
        <authorList>
            <consortium name="The Broad Institute Genomics Platform"/>
            <consortium name="The Broad Institute Genome Sequencing Center for Infectious Disease"/>
            <person name="Wu L."/>
            <person name="Ma J."/>
        </authorList>
    </citation>
    <scope>NUCLEOTIDE SEQUENCE [LARGE SCALE GENOMIC DNA]</scope>
    <source>
        <strain evidence="1 2">JCM 13004</strain>
    </source>
</reference>
<dbReference type="Proteomes" id="UP001500037">
    <property type="component" value="Unassembled WGS sequence"/>
</dbReference>
<evidence type="ECO:0000313" key="2">
    <source>
        <dbReference type="Proteomes" id="UP001500037"/>
    </source>
</evidence>